<dbReference type="GO" id="GO:0000976">
    <property type="term" value="F:transcription cis-regulatory region binding"/>
    <property type="evidence" value="ECO:0007669"/>
    <property type="project" value="TreeGrafter"/>
</dbReference>
<accession>A0A5M8RVI0</accession>
<evidence type="ECO:0000256" key="3">
    <source>
        <dbReference type="ARBA" id="ARBA00023163"/>
    </source>
</evidence>
<dbReference type="PANTHER" id="PTHR30055">
    <property type="entry name" value="HTH-TYPE TRANSCRIPTIONAL REGULATOR RUTR"/>
    <property type="match status" value="1"/>
</dbReference>
<gene>
    <name evidence="6" type="ORF">DX927_14320</name>
</gene>
<evidence type="ECO:0000256" key="4">
    <source>
        <dbReference type="PROSITE-ProRule" id="PRU00335"/>
    </source>
</evidence>
<dbReference type="RefSeq" id="WP_148957718.1">
    <property type="nucleotide sequence ID" value="NZ_QSND01000002.1"/>
</dbReference>
<evidence type="ECO:0000313" key="7">
    <source>
        <dbReference type="Proteomes" id="UP000324326"/>
    </source>
</evidence>
<evidence type="ECO:0000256" key="1">
    <source>
        <dbReference type="ARBA" id="ARBA00023015"/>
    </source>
</evidence>
<feature type="domain" description="HTH tetR-type" evidence="5">
    <location>
        <begin position="6"/>
        <end position="66"/>
    </location>
</feature>
<proteinExistence type="predicted"/>
<dbReference type="Proteomes" id="UP000324326">
    <property type="component" value="Unassembled WGS sequence"/>
</dbReference>
<feature type="DNA-binding region" description="H-T-H motif" evidence="4">
    <location>
        <begin position="29"/>
        <end position="48"/>
    </location>
</feature>
<dbReference type="InterPro" id="IPR001647">
    <property type="entry name" value="HTH_TetR"/>
</dbReference>
<dbReference type="PANTHER" id="PTHR30055:SF234">
    <property type="entry name" value="HTH-TYPE TRANSCRIPTIONAL REGULATOR BETI"/>
    <property type="match status" value="1"/>
</dbReference>
<organism evidence="6 7">
    <name type="scientific">Bacillus swezeyi</name>
    <dbReference type="NCBI Taxonomy" id="1925020"/>
    <lineage>
        <taxon>Bacteria</taxon>
        <taxon>Bacillati</taxon>
        <taxon>Bacillota</taxon>
        <taxon>Bacilli</taxon>
        <taxon>Bacillales</taxon>
        <taxon>Bacillaceae</taxon>
        <taxon>Bacillus</taxon>
    </lineage>
</organism>
<evidence type="ECO:0000256" key="2">
    <source>
        <dbReference type="ARBA" id="ARBA00023125"/>
    </source>
</evidence>
<dbReference type="PRINTS" id="PR00455">
    <property type="entry name" value="HTHTETR"/>
</dbReference>
<name>A0A5M8RVI0_9BACI</name>
<dbReference type="SUPFAM" id="SSF48498">
    <property type="entry name" value="Tetracyclin repressor-like, C-terminal domain"/>
    <property type="match status" value="1"/>
</dbReference>
<dbReference type="PROSITE" id="PS01081">
    <property type="entry name" value="HTH_TETR_1"/>
    <property type="match status" value="1"/>
</dbReference>
<keyword evidence="1" id="KW-0805">Transcription regulation</keyword>
<dbReference type="Pfam" id="PF00440">
    <property type="entry name" value="TetR_N"/>
    <property type="match status" value="1"/>
</dbReference>
<dbReference type="InterPro" id="IPR036271">
    <property type="entry name" value="Tet_transcr_reg_TetR-rel_C_sf"/>
</dbReference>
<comment type="caution">
    <text evidence="6">The sequence shown here is derived from an EMBL/GenBank/DDBJ whole genome shotgun (WGS) entry which is preliminary data.</text>
</comment>
<dbReference type="PROSITE" id="PS50977">
    <property type="entry name" value="HTH_TETR_2"/>
    <property type="match status" value="1"/>
</dbReference>
<dbReference type="Gene3D" id="1.10.357.10">
    <property type="entry name" value="Tetracycline Repressor, domain 2"/>
    <property type="match status" value="1"/>
</dbReference>
<evidence type="ECO:0000313" key="6">
    <source>
        <dbReference type="EMBL" id="KAA6451879.1"/>
    </source>
</evidence>
<evidence type="ECO:0000259" key="5">
    <source>
        <dbReference type="PROSITE" id="PS50977"/>
    </source>
</evidence>
<dbReference type="InterPro" id="IPR009057">
    <property type="entry name" value="Homeodomain-like_sf"/>
</dbReference>
<dbReference type="GO" id="GO:0003700">
    <property type="term" value="F:DNA-binding transcription factor activity"/>
    <property type="evidence" value="ECO:0007669"/>
    <property type="project" value="TreeGrafter"/>
</dbReference>
<dbReference type="EMBL" id="QSND01000002">
    <property type="protein sequence ID" value="KAA6451879.1"/>
    <property type="molecule type" value="Genomic_DNA"/>
</dbReference>
<sequence>MARPNVTSKEMLIEAAKRRIAEHGLENLTLKEVAEDANVTQGTVYYHFRTKEQLVFEVVRDVCCTSRESVRANQKPAAENMKDGLASAKARTKEGAYYHQLFLELVVFGFRNERINKQLVELLDDENTFLAEQLSALWKRSPVEGVSLKTWGILLNALIDGLALQSFISSEFSSDEIYQELELVLQKLTENAVKQHEKADQ</sequence>
<keyword evidence="2 4" id="KW-0238">DNA-binding</keyword>
<protein>
    <submittedName>
        <fullName evidence="6">TetR/AcrR family transcriptional regulator</fullName>
    </submittedName>
</protein>
<keyword evidence="3" id="KW-0804">Transcription</keyword>
<dbReference type="STRING" id="1925020.BTA30_01640"/>
<dbReference type="AlphaFoldDB" id="A0A5M8RVI0"/>
<dbReference type="SUPFAM" id="SSF46689">
    <property type="entry name" value="Homeodomain-like"/>
    <property type="match status" value="1"/>
</dbReference>
<dbReference type="InterPro" id="IPR023772">
    <property type="entry name" value="DNA-bd_HTH_TetR-type_CS"/>
</dbReference>
<dbReference type="InterPro" id="IPR050109">
    <property type="entry name" value="HTH-type_TetR-like_transc_reg"/>
</dbReference>
<reference evidence="6 7" key="1">
    <citation type="submission" date="2018-08" db="EMBL/GenBank/DDBJ databases">
        <title>Bacillus phenotypic plasticity.</title>
        <authorList>
            <person name="Hurtado E."/>
        </authorList>
    </citation>
    <scope>NUCLEOTIDE SEQUENCE [LARGE SCALE GENOMIC DNA]</scope>
    <source>
        <strain evidence="6 7">427</strain>
    </source>
</reference>